<protein>
    <recommendedName>
        <fullName evidence="3">Resolvase/invertase-type recombinase catalytic domain-containing protein</fullName>
    </recommendedName>
</protein>
<organism evidence="1 2">
    <name type="scientific">Ferrimicrobium acidiphilum DSM 19497</name>
    <dbReference type="NCBI Taxonomy" id="1121877"/>
    <lineage>
        <taxon>Bacteria</taxon>
        <taxon>Bacillati</taxon>
        <taxon>Actinomycetota</taxon>
        <taxon>Acidimicrobiia</taxon>
        <taxon>Acidimicrobiales</taxon>
        <taxon>Acidimicrobiaceae</taxon>
        <taxon>Ferrimicrobium</taxon>
    </lineage>
</organism>
<evidence type="ECO:0008006" key="3">
    <source>
        <dbReference type="Google" id="ProtNLM"/>
    </source>
</evidence>
<dbReference type="AlphaFoldDB" id="A0A0D8FSM6"/>
<keyword evidence="2" id="KW-1185">Reference proteome</keyword>
<accession>A0A0D8FSM6</accession>
<dbReference type="Proteomes" id="UP000032336">
    <property type="component" value="Unassembled WGS sequence"/>
</dbReference>
<evidence type="ECO:0000313" key="2">
    <source>
        <dbReference type="Proteomes" id="UP000032336"/>
    </source>
</evidence>
<dbReference type="STRING" id="1121877.FEAC_21290"/>
<name>A0A0D8FSM6_9ACTN</name>
<evidence type="ECO:0000313" key="1">
    <source>
        <dbReference type="EMBL" id="KJE76146.1"/>
    </source>
</evidence>
<proteinExistence type="predicted"/>
<comment type="caution">
    <text evidence="1">The sequence shown here is derived from an EMBL/GenBank/DDBJ whole genome shotgun (WGS) entry which is preliminary data.</text>
</comment>
<dbReference type="Gene3D" id="1.10.287.2170">
    <property type="match status" value="1"/>
</dbReference>
<gene>
    <name evidence="1" type="ORF">FEAC_21290</name>
</gene>
<reference evidence="1 2" key="1">
    <citation type="submission" date="2015-01" db="EMBL/GenBank/DDBJ databases">
        <title>Draft genome of the acidophilic iron oxidizer Ferrimicrobium acidiphilum strain T23.</title>
        <authorList>
            <person name="Poehlein A."/>
            <person name="Eisen S."/>
            <person name="Schloemann M."/>
            <person name="Johnson B.D."/>
            <person name="Daniel R."/>
            <person name="Muehling M."/>
        </authorList>
    </citation>
    <scope>NUCLEOTIDE SEQUENCE [LARGE SCALE GENOMIC DNA]</scope>
    <source>
        <strain evidence="1 2">T23</strain>
    </source>
</reference>
<dbReference type="EMBL" id="JXUW01000021">
    <property type="protein sequence ID" value="KJE76146.1"/>
    <property type="molecule type" value="Genomic_DNA"/>
</dbReference>
<sequence length="59" mass="6698">MSTEVIIINASEDSTFEEDLANDVIEIVTVFSARLYGSRSHKNRQVMERLQEIAKEVSP</sequence>